<accession>A0AAV8AFG1</accession>
<dbReference type="EMBL" id="JAOAOG010000048">
    <property type="protein sequence ID" value="KAJ6252154.1"/>
    <property type="molecule type" value="Genomic_DNA"/>
</dbReference>
<dbReference type="PANTHER" id="PTHR21231">
    <property type="entry name" value="XPA-BINDING PROTEIN 1-RELATED"/>
    <property type="match status" value="1"/>
</dbReference>
<evidence type="ECO:0000256" key="5">
    <source>
        <dbReference type="ARBA" id="ARBA00023134"/>
    </source>
</evidence>
<dbReference type="Gene3D" id="3.40.50.300">
    <property type="entry name" value="P-loop containing nucleotide triphosphate hydrolases"/>
    <property type="match status" value="1"/>
</dbReference>
<dbReference type="InterPro" id="IPR004130">
    <property type="entry name" value="Gpn"/>
</dbReference>
<dbReference type="SUPFAM" id="SSF52540">
    <property type="entry name" value="P-loop containing nucleoside triphosphate hydrolases"/>
    <property type="match status" value="1"/>
</dbReference>
<keyword evidence="4 6" id="KW-0378">Hydrolase</keyword>
<dbReference type="GO" id="GO:0003924">
    <property type="term" value="F:GTPase activity"/>
    <property type="evidence" value="ECO:0007669"/>
    <property type="project" value="TreeGrafter"/>
</dbReference>
<evidence type="ECO:0000256" key="4">
    <source>
        <dbReference type="ARBA" id="ARBA00022801"/>
    </source>
</evidence>
<dbReference type="GO" id="GO:0005525">
    <property type="term" value="F:GTP binding"/>
    <property type="evidence" value="ECO:0007669"/>
    <property type="project" value="UniProtKB-KW"/>
</dbReference>
<evidence type="ECO:0000256" key="6">
    <source>
        <dbReference type="RuleBase" id="RU365059"/>
    </source>
</evidence>
<comment type="function">
    <text evidence="6">Small GTPase required for proper nuclear import of RNA polymerase II and III (RNAPII and RNAPIII). May act at an RNAP assembly step prior to nuclear import.</text>
</comment>
<gene>
    <name evidence="7" type="ORF">M0812_04172</name>
    <name evidence="8" type="ORF">M0813_14536</name>
</gene>
<organism evidence="7 9">
    <name type="scientific">Anaeramoeba flamelloides</name>
    <dbReference type="NCBI Taxonomy" id="1746091"/>
    <lineage>
        <taxon>Eukaryota</taxon>
        <taxon>Metamonada</taxon>
        <taxon>Anaeramoebidae</taxon>
        <taxon>Anaeramoeba</taxon>
    </lineage>
</organism>
<comment type="similarity">
    <text evidence="1 6">Belongs to the GPN-loop GTPase family.</text>
</comment>
<comment type="caution">
    <text evidence="7">The sequence shown here is derived from an EMBL/GenBank/DDBJ whole genome shotgun (WGS) entry which is preliminary data.</text>
</comment>
<evidence type="ECO:0000256" key="2">
    <source>
        <dbReference type="ARBA" id="ARBA00014587"/>
    </source>
</evidence>
<dbReference type="EMBL" id="JANTQA010000008">
    <property type="protein sequence ID" value="KAJ3452405.1"/>
    <property type="molecule type" value="Genomic_DNA"/>
</dbReference>
<dbReference type="InterPro" id="IPR030228">
    <property type="entry name" value="Gpn3"/>
</dbReference>
<dbReference type="CDD" id="cd17872">
    <property type="entry name" value="GPN3"/>
    <property type="match status" value="1"/>
</dbReference>
<evidence type="ECO:0000256" key="1">
    <source>
        <dbReference type="ARBA" id="ARBA00005290"/>
    </source>
</evidence>
<keyword evidence="3 6" id="KW-0547">Nucleotide-binding</keyword>
<keyword evidence="10" id="KW-1185">Reference proteome</keyword>
<keyword evidence="5 6" id="KW-0342">GTP-binding</keyword>
<reference evidence="8" key="1">
    <citation type="submission" date="2022-08" db="EMBL/GenBank/DDBJ databases">
        <title>Novel sulfate-reducing endosymbionts in the free-living metamonad Anaeramoeba.</title>
        <authorList>
            <person name="Jerlstrom-Hultqvist J."/>
            <person name="Cepicka I."/>
            <person name="Gallot-Lavallee L."/>
            <person name="Salas-Leiva D."/>
            <person name="Curtis B.A."/>
            <person name="Zahonova K."/>
            <person name="Pipaliya S."/>
            <person name="Dacks J."/>
            <person name="Roger A.J."/>
        </authorList>
    </citation>
    <scope>NUCLEOTIDE SEQUENCE</scope>
    <source>
        <strain evidence="8">Schooner1</strain>
    </source>
</reference>
<dbReference type="InterPro" id="IPR027417">
    <property type="entry name" value="P-loop_NTPase"/>
</dbReference>
<evidence type="ECO:0000313" key="10">
    <source>
        <dbReference type="Proteomes" id="UP001150062"/>
    </source>
</evidence>
<dbReference type="Pfam" id="PF03029">
    <property type="entry name" value="ATP_bind_1"/>
    <property type="match status" value="1"/>
</dbReference>
<comment type="subunit">
    <text evidence="6">Binds to RNA polymerase II (RNAPII).</text>
</comment>
<reference evidence="7" key="2">
    <citation type="submission" date="2022-08" db="EMBL/GenBank/DDBJ databases">
        <title>Novel sulphate-reducing endosymbionts in the free-living metamonad Anaeramoeba.</title>
        <authorList>
            <person name="Jerlstrom-Hultqvist J."/>
            <person name="Cepicka I."/>
            <person name="Gallot-Lavallee L."/>
            <person name="Salas-Leiva D."/>
            <person name="Curtis B.A."/>
            <person name="Zahonova K."/>
            <person name="Pipaliya S."/>
            <person name="Dacks J."/>
            <person name="Roger A.J."/>
        </authorList>
    </citation>
    <scope>NUCLEOTIDE SEQUENCE</scope>
    <source>
        <strain evidence="7">Busselton2</strain>
    </source>
</reference>
<evidence type="ECO:0000313" key="7">
    <source>
        <dbReference type="EMBL" id="KAJ3452405.1"/>
    </source>
</evidence>
<dbReference type="Proteomes" id="UP001146793">
    <property type="component" value="Unassembled WGS sequence"/>
</dbReference>
<dbReference type="AlphaFoldDB" id="A0AAV8AFG1"/>
<evidence type="ECO:0000313" key="9">
    <source>
        <dbReference type="Proteomes" id="UP001146793"/>
    </source>
</evidence>
<name>A0AAV8AFG1_9EUKA</name>
<dbReference type="FunFam" id="3.40.50.300:FF:000338">
    <property type="entry name" value="GPN-loop GTPase 2"/>
    <property type="match status" value="1"/>
</dbReference>
<proteinExistence type="inferred from homology"/>
<evidence type="ECO:0000313" key="8">
    <source>
        <dbReference type="EMBL" id="KAJ6252154.1"/>
    </source>
</evidence>
<dbReference type="Proteomes" id="UP001150062">
    <property type="component" value="Unassembled WGS sequence"/>
</dbReference>
<sequence>MGRYAQFVIGPAGSGKTTYTNLIRQFCENGSRSVHCINLDPAAEDLDYPVSVDIRDLISVDEVQEELVLGPNGGLIFCFEYLLENMDWLRDKIQGYEDDYLIIDCPGQIELYLHFDLFKRVVDAFKSWDYSICTLYLLDSLFLTEPTKFVSGMLACLSAMVRLETPHLNLITKLDLLEKEQRKKVLRYLNPYAGDLLIEMQRGMHKRFLKLNQVLAQIIDEFSLVAFVPWDISDEESIADTLLQVDFTMQYGENEETKESFYRRSEKYLKLKSDKNNEKDF</sequence>
<protein>
    <recommendedName>
        <fullName evidence="2 6">GPN-loop GTPase 3</fullName>
    </recommendedName>
</protein>
<evidence type="ECO:0000256" key="3">
    <source>
        <dbReference type="ARBA" id="ARBA00022741"/>
    </source>
</evidence>
<dbReference type="PANTHER" id="PTHR21231:SF7">
    <property type="entry name" value="GPN-LOOP GTPASE 3"/>
    <property type="match status" value="1"/>
</dbReference>